<dbReference type="PANTHER" id="PTHR43626:SF4">
    <property type="entry name" value="GCN5-RELATED N-ACETYLTRANSFERASE 2, CHLOROPLASTIC"/>
    <property type="match status" value="1"/>
</dbReference>
<evidence type="ECO:0000313" key="4">
    <source>
        <dbReference type="EMBL" id="KHE75221.1"/>
    </source>
</evidence>
<gene>
    <name evidence="4" type="ORF">AS25_02050</name>
</gene>
<dbReference type="InterPro" id="IPR045039">
    <property type="entry name" value="NSI-like"/>
</dbReference>
<keyword evidence="2" id="KW-0012">Acyltransferase</keyword>
<dbReference type="eggNOG" id="COG0456">
    <property type="taxonomic scope" value="Bacteria"/>
</dbReference>
<evidence type="ECO:0000259" key="3">
    <source>
        <dbReference type="PROSITE" id="PS51186"/>
    </source>
</evidence>
<dbReference type="PANTHER" id="PTHR43626">
    <property type="entry name" value="ACYL-COA N-ACYLTRANSFERASE"/>
    <property type="match status" value="1"/>
</dbReference>
<organism evidence="4 5">
    <name type="scientific">Kocuria marina</name>
    <dbReference type="NCBI Taxonomy" id="223184"/>
    <lineage>
        <taxon>Bacteria</taxon>
        <taxon>Bacillati</taxon>
        <taxon>Actinomycetota</taxon>
        <taxon>Actinomycetes</taxon>
        <taxon>Micrococcales</taxon>
        <taxon>Micrococcaceae</taxon>
        <taxon>Kocuria</taxon>
    </lineage>
</organism>
<dbReference type="InterPro" id="IPR016181">
    <property type="entry name" value="Acyl_CoA_acyltransferase"/>
</dbReference>
<dbReference type="EMBL" id="JROM01000011">
    <property type="protein sequence ID" value="KHE75221.1"/>
    <property type="molecule type" value="Genomic_DNA"/>
</dbReference>
<dbReference type="Proteomes" id="UP000030664">
    <property type="component" value="Unassembled WGS sequence"/>
</dbReference>
<comment type="caution">
    <text evidence="4">The sequence shown here is derived from an EMBL/GenBank/DDBJ whole genome shotgun (WGS) entry which is preliminary data.</text>
</comment>
<evidence type="ECO:0000256" key="2">
    <source>
        <dbReference type="ARBA" id="ARBA00023315"/>
    </source>
</evidence>
<protein>
    <recommendedName>
        <fullName evidence="3">N-acetyltransferase domain-containing protein</fullName>
    </recommendedName>
</protein>
<dbReference type="Pfam" id="PF00583">
    <property type="entry name" value="Acetyltransf_1"/>
    <property type="match status" value="1"/>
</dbReference>
<dbReference type="AlphaFoldDB" id="A0A0B0DB36"/>
<evidence type="ECO:0000313" key="5">
    <source>
        <dbReference type="Proteomes" id="UP000030664"/>
    </source>
</evidence>
<reference evidence="4 5" key="1">
    <citation type="submission" date="2014-09" db="EMBL/GenBank/DDBJ databases">
        <title>High-quality draft genome sequence of Kocuria marina SO9-6, an actinobacterium isolated from a copper mine.</title>
        <authorList>
            <person name="Castro D.B."/>
            <person name="Pereira L.B."/>
            <person name="Silva M.V."/>
            <person name="Silva B.P."/>
            <person name="Zanardi B.R."/>
            <person name="Carlos C."/>
            <person name="Belgini D.R."/>
            <person name="Limache E.G."/>
            <person name="Lacerda G.V."/>
            <person name="Nery M.B."/>
            <person name="Gomes M.B."/>
            <person name="Souza S."/>
            <person name="Silva T.M."/>
            <person name="Rodrigues V.D."/>
            <person name="Paulino L.C."/>
            <person name="Vicentini R."/>
            <person name="Ferraz L.F."/>
            <person name="Ottoboni L.M."/>
        </authorList>
    </citation>
    <scope>NUCLEOTIDE SEQUENCE [LARGE SCALE GENOMIC DNA]</scope>
    <source>
        <strain evidence="4 5">SO9-6</strain>
    </source>
</reference>
<accession>A0A0B0DB36</accession>
<feature type="domain" description="N-acetyltransferase" evidence="3">
    <location>
        <begin position="1"/>
        <end position="137"/>
    </location>
</feature>
<dbReference type="GO" id="GO:0008080">
    <property type="term" value="F:N-acetyltransferase activity"/>
    <property type="evidence" value="ECO:0007669"/>
    <property type="project" value="InterPro"/>
</dbReference>
<sequence>MDFSRSRDIDPATLIRLYDAVGWSSYTRNPADFGPMIRNAWLVISAWEAGELVGLVRVVGDGVTVAYIQDLVVAPERQREGIGRSLLDMVLEETAHIRQTYITTDDAAWNQHVVELYRSLGFRPTPELGGTTLAIWR</sequence>
<proteinExistence type="predicted"/>
<dbReference type="InterPro" id="IPR000182">
    <property type="entry name" value="GNAT_dom"/>
</dbReference>
<keyword evidence="1" id="KW-0808">Transferase</keyword>
<dbReference type="SUPFAM" id="SSF55729">
    <property type="entry name" value="Acyl-CoA N-acyltransferases (Nat)"/>
    <property type="match status" value="1"/>
</dbReference>
<dbReference type="Gene3D" id="3.40.630.30">
    <property type="match status" value="1"/>
</dbReference>
<dbReference type="RefSeq" id="WP_035960842.1">
    <property type="nucleotide sequence ID" value="NZ_JROM01000011.1"/>
</dbReference>
<dbReference type="CDD" id="cd04301">
    <property type="entry name" value="NAT_SF"/>
    <property type="match status" value="1"/>
</dbReference>
<dbReference type="PROSITE" id="PS51186">
    <property type="entry name" value="GNAT"/>
    <property type="match status" value="1"/>
</dbReference>
<name>A0A0B0DB36_9MICC</name>
<evidence type="ECO:0000256" key="1">
    <source>
        <dbReference type="ARBA" id="ARBA00022679"/>
    </source>
</evidence>
<dbReference type="GO" id="GO:0005737">
    <property type="term" value="C:cytoplasm"/>
    <property type="evidence" value="ECO:0007669"/>
    <property type="project" value="TreeGrafter"/>
</dbReference>